<evidence type="ECO:0000313" key="3">
    <source>
        <dbReference type="Proteomes" id="UP000526033"/>
    </source>
</evidence>
<dbReference type="AlphaFoldDB" id="A0A7X9HGN9"/>
<sequence length="99" mass="11776">MKIYRNENNRWVIERDGGEVITLSWQESSLLYDQIRNSVIWDEVDMRMESDSVYSEHREEIEAAKDEIIEELRDNVDEINEDAVYNAISRFVDLGEEFA</sequence>
<gene>
    <name evidence="2" type="ORF">GYA27_00945</name>
</gene>
<comment type="caution">
    <text evidence="2">The sequence shown here is derived from an EMBL/GenBank/DDBJ whole genome shotgun (WGS) entry which is preliminary data.</text>
</comment>
<name>A0A7X9HGN9_UNCKA</name>
<protein>
    <submittedName>
        <fullName evidence="2">Uncharacterized protein</fullName>
    </submittedName>
</protein>
<evidence type="ECO:0000256" key="1">
    <source>
        <dbReference type="SAM" id="Coils"/>
    </source>
</evidence>
<evidence type="ECO:0000313" key="2">
    <source>
        <dbReference type="EMBL" id="NMB69757.1"/>
    </source>
</evidence>
<proteinExistence type="predicted"/>
<dbReference type="Proteomes" id="UP000526033">
    <property type="component" value="Unassembled WGS sequence"/>
</dbReference>
<dbReference type="EMBL" id="JAAZNL010000009">
    <property type="protein sequence ID" value="NMB69757.1"/>
    <property type="molecule type" value="Genomic_DNA"/>
</dbReference>
<accession>A0A7X9HGN9</accession>
<reference evidence="2 3" key="1">
    <citation type="journal article" date="2020" name="Biotechnol. Biofuels">
        <title>New insights from the biogas microbiome by comprehensive genome-resolved metagenomics of nearly 1600 species originating from multiple anaerobic digesters.</title>
        <authorList>
            <person name="Campanaro S."/>
            <person name="Treu L."/>
            <person name="Rodriguez-R L.M."/>
            <person name="Kovalovszki A."/>
            <person name="Ziels R.M."/>
            <person name="Maus I."/>
            <person name="Zhu X."/>
            <person name="Kougias P.G."/>
            <person name="Basile A."/>
            <person name="Luo G."/>
            <person name="Schluter A."/>
            <person name="Konstantinidis K.T."/>
            <person name="Angelidaki I."/>
        </authorList>
    </citation>
    <scope>NUCLEOTIDE SEQUENCE [LARGE SCALE GENOMIC DNA]</scope>
    <source>
        <strain evidence="2">AS27yjCOA_165</strain>
    </source>
</reference>
<organism evidence="2 3">
    <name type="scientific">candidate division WWE3 bacterium</name>
    <dbReference type="NCBI Taxonomy" id="2053526"/>
    <lineage>
        <taxon>Bacteria</taxon>
        <taxon>Katanobacteria</taxon>
    </lineage>
</organism>
<feature type="coiled-coil region" evidence="1">
    <location>
        <begin position="54"/>
        <end position="82"/>
    </location>
</feature>
<keyword evidence="1" id="KW-0175">Coiled coil</keyword>